<evidence type="ECO:0000256" key="5">
    <source>
        <dbReference type="ARBA" id="ARBA00022982"/>
    </source>
</evidence>
<dbReference type="Gene3D" id="3.40.50.10420">
    <property type="entry name" value="NagB/RpiA/CoA transferase-like"/>
    <property type="match status" value="1"/>
</dbReference>
<evidence type="ECO:0000313" key="11">
    <source>
        <dbReference type="Proteomes" id="UP001150830"/>
    </source>
</evidence>
<reference evidence="10" key="1">
    <citation type="submission" date="2022-11" db="EMBL/GenBank/DDBJ databases">
        <title>Parathalassolutuus dongxingensis gen. nov., sp. nov., a novel member of family Oceanospirillaceae isolated from a coastal shrimp pond in Guangxi, China.</title>
        <authorList>
            <person name="Chen H."/>
        </authorList>
    </citation>
    <scope>NUCLEOTIDE SEQUENCE</scope>
    <source>
        <strain evidence="10">G-43</strain>
    </source>
</reference>
<dbReference type="GO" id="GO:0046872">
    <property type="term" value="F:metal ion binding"/>
    <property type="evidence" value="ECO:0007669"/>
    <property type="project" value="UniProtKB-KW"/>
</dbReference>
<gene>
    <name evidence="10" type="ORF">OUO13_05115</name>
</gene>
<protein>
    <submittedName>
        <fullName evidence="10">LutB/LldF family L-lactate oxidation iron-sulfur protein</fullName>
    </submittedName>
</protein>
<dbReference type="Proteomes" id="UP001150830">
    <property type="component" value="Unassembled WGS sequence"/>
</dbReference>
<keyword evidence="5" id="KW-0249">Electron transport</keyword>
<evidence type="ECO:0000256" key="1">
    <source>
        <dbReference type="ARBA" id="ARBA00022448"/>
    </source>
</evidence>
<dbReference type="RefSeq" id="WP_283172774.1">
    <property type="nucleotide sequence ID" value="NZ_JAPNOA010000018.1"/>
</dbReference>
<feature type="compositionally biased region" description="Basic and acidic residues" evidence="8">
    <location>
        <begin position="506"/>
        <end position="520"/>
    </location>
</feature>
<dbReference type="Pfam" id="PF02589">
    <property type="entry name" value="LUD_dom"/>
    <property type="match status" value="1"/>
</dbReference>
<dbReference type="NCBIfam" id="TIGR00273">
    <property type="entry name" value="LutB/LldF family L-lactate oxidation iron-sulfur protein"/>
    <property type="match status" value="1"/>
</dbReference>
<dbReference type="InterPro" id="IPR017900">
    <property type="entry name" value="4Fe4S_Fe_S_CS"/>
</dbReference>
<keyword evidence="2" id="KW-0004">4Fe-4S</keyword>
<feature type="domain" description="4Fe-4S ferredoxin-type" evidence="9">
    <location>
        <begin position="326"/>
        <end position="356"/>
    </location>
</feature>
<evidence type="ECO:0000256" key="4">
    <source>
        <dbReference type="ARBA" id="ARBA00022737"/>
    </source>
</evidence>
<feature type="region of interest" description="Disordered" evidence="8">
    <location>
        <begin position="497"/>
        <end position="520"/>
    </location>
</feature>
<keyword evidence="1" id="KW-0813">Transport</keyword>
<dbReference type="Gene3D" id="1.10.1060.10">
    <property type="entry name" value="Alpha-helical ferredoxin"/>
    <property type="match status" value="1"/>
</dbReference>
<dbReference type="InterPro" id="IPR009051">
    <property type="entry name" value="Helical_ferredxn"/>
</dbReference>
<organism evidence="10 11">
    <name type="scientific">Parathalassolituus penaei</name>
    <dbReference type="NCBI Taxonomy" id="2997323"/>
    <lineage>
        <taxon>Bacteria</taxon>
        <taxon>Pseudomonadati</taxon>
        <taxon>Pseudomonadota</taxon>
        <taxon>Gammaproteobacteria</taxon>
        <taxon>Oceanospirillales</taxon>
        <taxon>Oceanospirillaceae</taxon>
        <taxon>Parathalassolituus</taxon>
    </lineage>
</organism>
<evidence type="ECO:0000256" key="8">
    <source>
        <dbReference type="SAM" id="MobiDB-lite"/>
    </source>
</evidence>
<evidence type="ECO:0000259" key="9">
    <source>
        <dbReference type="PROSITE" id="PS51379"/>
    </source>
</evidence>
<dbReference type="InterPro" id="IPR024185">
    <property type="entry name" value="FTHF_cligase-like_sf"/>
</dbReference>
<dbReference type="InterPro" id="IPR003741">
    <property type="entry name" value="LUD_dom"/>
</dbReference>
<dbReference type="GO" id="GO:0051539">
    <property type="term" value="F:4 iron, 4 sulfur cluster binding"/>
    <property type="evidence" value="ECO:0007669"/>
    <property type="project" value="UniProtKB-KW"/>
</dbReference>
<accession>A0A9X3EBL3</accession>
<dbReference type="InterPro" id="IPR004452">
    <property type="entry name" value="LutB/LldF"/>
</dbReference>
<evidence type="ECO:0000256" key="7">
    <source>
        <dbReference type="ARBA" id="ARBA00023014"/>
    </source>
</evidence>
<sequence>MSENRIEMQQIVDQEEHDFADMKARHFKARAKMALENETLRASFRGASDFLMAKRKSVFPDDEELEALRDRGEAARQRSLQDLPELLEMLEANLTRNGVQVHWAETADDACKIIHGIMEAGNAKTLVKGKSMVSEEIELNHYLEKKGIECLESDMGEYLVQLGNEAPSHIVMPVIHKNKRQIARLMHTRATTPDGEPVPYSEDVDDLIGNARAILREKFRNADAGLSGVNMAIAETGTLLLVENEGNGRMSTTVPPIHIAVTGIEKVVRSLTDVPELLTLLPRSATGQLITTYVNMISGPRQPGELDGPQQVHLVLVDNGRSRMYNHPQLKPTLQCIRCGACMNHCPVYARVGGHAYGSTYPGPIGQVVTPQLGNAGGLAANGDMINACSLNGACGEACPVRIPLPDLIRELRAEAARPATATALGMPVPGTGSRRNLGESLIWTGWSTIYKVPFLYRTSTRLMGLGRSLMPGKLAPWTNTRSMPKPAARSLHQLARDAGVPSTAEEARYQNKQRQAEEK</sequence>
<name>A0A9X3EBL3_9GAMM</name>
<proteinExistence type="predicted"/>
<dbReference type="InterPro" id="IPR017896">
    <property type="entry name" value="4Fe4S_Fe-S-bd"/>
</dbReference>
<dbReference type="AlphaFoldDB" id="A0A9X3EBL3"/>
<evidence type="ECO:0000256" key="6">
    <source>
        <dbReference type="ARBA" id="ARBA00023004"/>
    </source>
</evidence>
<dbReference type="SUPFAM" id="SSF100950">
    <property type="entry name" value="NagB/RpiA/CoA transferase-like"/>
    <property type="match status" value="1"/>
</dbReference>
<keyword evidence="3" id="KW-0479">Metal-binding</keyword>
<dbReference type="GO" id="GO:0006089">
    <property type="term" value="P:lactate metabolic process"/>
    <property type="evidence" value="ECO:0007669"/>
    <property type="project" value="InterPro"/>
</dbReference>
<dbReference type="SUPFAM" id="SSF46548">
    <property type="entry name" value="alpha-helical ferredoxin"/>
    <property type="match status" value="1"/>
</dbReference>
<evidence type="ECO:0000256" key="2">
    <source>
        <dbReference type="ARBA" id="ARBA00022485"/>
    </source>
</evidence>
<evidence type="ECO:0000256" key="3">
    <source>
        <dbReference type="ARBA" id="ARBA00022723"/>
    </source>
</evidence>
<dbReference type="EMBL" id="JAPNOA010000018">
    <property type="protein sequence ID" value="MCY0964559.1"/>
    <property type="molecule type" value="Genomic_DNA"/>
</dbReference>
<keyword evidence="7" id="KW-0411">Iron-sulfur</keyword>
<comment type="caution">
    <text evidence="10">The sequence shown here is derived from an EMBL/GenBank/DDBJ whole genome shotgun (WGS) entry which is preliminary data.</text>
</comment>
<dbReference type="Pfam" id="PF11870">
    <property type="entry name" value="LutB_C"/>
    <property type="match status" value="1"/>
</dbReference>
<dbReference type="InterPro" id="IPR024569">
    <property type="entry name" value="LutB_C"/>
</dbReference>
<dbReference type="InterPro" id="IPR037171">
    <property type="entry name" value="NagB/RpiA_transferase-like"/>
</dbReference>
<evidence type="ECO:0000313" key="10">
    <source>
        <dbReference type="EMBL" id="MCY0964559.1"/>
    </source>
</evidence>
<dbReference type="PROSITE" id="PS00198">
    <property type="entry name" value="4FE4S_FER_1"/>
    <property type="match status" value="1"/>
</dbReference>
<dbReference type="Pfam" id="PF13183">
    <property type="entry name" value="Fer4_8"/>
    <property type="match status" value="1"/>
</dbReference>
<dbReference type="PROSITE" id="PS51379">
    <property type="entry name" value="4FE4S_FER_2"/>
    <property type="match status" value="1"/>
</dbReference>
<dbReference type="PANTHER" id="PTHR47153">
    <property type="entry name" value="LACTATE UTILIZATION PROTEIN B"/>
    <property type="match status" value="1"/>
</dbReference>
<dbReference type="PANTHER" id="PTHR47153:SF2">
    <property type="entry name" value="LACTATE UTILIZATION PROTEIN B"/>
    <property type="match status" value="1"/>
</dbReference>
<keyword evidence="4" id="KW-0677">Repeat</keyword>
<keyword evidence="11" id="KW-1185">Reference proteome</keyword>
<keyword evidence="6" id="KW-0408">Iron</keyword>